<accession>A0A212RRK9</accession>
<keyword evidence="3" id="KW-0805">Transcription regulation</keyword>
<dbReference type="Gene3D" id="1.10.10.10">
    <property type="entry name" value="Winged helix-like DNA-binding domain superfamily/Winged helix DNA-binding domain"/>
    <property type="match status" value="1"/>
</dbReference>
<keyword evidence="5" id="KW-0804">Transcription</keyword>
<evidence type="ECO:0000256" key="5">
    <source>
        <dbReference type="ARBA" id="ARBA00023163"/>
    </source>
</evidence>
<gene>
    <name evidence="7" type="ORF">SAMN07250955_1133</name>
</gene>
<dbReference type="SUPFAM" id="SSF46785">
    <property type="entry name" value="Winged helix' DNA-binding domain"/>
    <property type="match status" value="1"/>
</dbReference>
<dbReference type="Pfam" id="PF22381">
    <property type="entry name" value="Staph_reg_Sar_Rot"/>
    <property type="match status" value="1"/>
</dbReference>
<proteinExistence type="predicted"/>
<dbReference type="FunFam" id="1.10.10.10:FF:000163">
    <property type="entry name" value="MarR family transcriptional regulator"/>
    <property type="match status" value="1"/>
</dbReference>
<evidence type="ECO:0000259" key="6">
    <source>
        <dbReference type="PROSITE" id="PS50995"/>
    </source>
</evidence>
<organism evidence="7 8">
    <name type="scientific">Arboricoccus pini</name>
    <dbReference type="NCBI Taxonomy" id="1963835"/>
    <lineage>
        <taxon>Bacteria</taxon>
        <taxon>Pseudomonadati</taxon>
        <taxon>Pseudomonadota</taxon>
        <taxon>Alphaproteobacteria</taxon>
        <taxon>Geminicoccales</taxon>
        <taxon>Geminicoccaceae</taxon>
        <taxon>Arboricoccus</taxon>
    </lineage>
</organism>
<dbReference type="GO" id="GO:0006950">
    <property type="term" value="P:response to stress"/>
    <property type="evidence" value="ECO:0007669"/>
    <property type="project" value="TreeGrafter"/>
</dbReference>
<dbReference type="InterPro" id="IPR055166">
    <property type="entry name" value="Transc_reg_Sar_Rot_HTH"/>
</dbReference>
<dbReference type="EMBL" id="FYEH01000013">
    <property type="protein sequence ID" value="SNB75204.1"/>
    <property type="molecule type" value="Genomic_DNA"/>
</dbReference>
<dbReference type="PANTHER" id="PTHR33164">
    <property type="entry name" value="TRANSCRIPTIONAL REGULATOR, MARR FAMILY"/>
    <property type="match status" value="1"/>
</dbReference>
<reference evidence="7 8" key="1">
    <citation type="submission" date="2017-06" db="EMBL/GenBank/DDBJ databases">
        <authorList>
            <person name="Kim H.J."/>
            <person name="Triplett B.A."/>
        </authorList>
    </citation>
    <scope>NUCLEOTIDE SEQUENCE [LARGE SCALE GENOMIC DNA]</scope>
    <source>
        <strain evidence="7 8">B29T1</strain>
    </source>
</reference>
<dbReference type="AlphaFoldDB" id="A0A212RRK9"/>
<keyword evidence="8" id="KW-1185">Reference proteome</keyword>
<evidence type="ECO:0000256" key="4">
    <source>
        <dbReference type="ARBA" id="ARBA00023125"/>
    </source>
</evidence>
<feature type="domain" description="HTH marR-type" evidence="6">
    <location>
        <begin position="10"/>
        <end position="147"/>
    </location>
</feature>
<dbReference type="SMART" id="SM00347">
    <property type="entry name" value="HTH_MARR"/>
    <property type="match status" value="1"/>
</dbReference>
<dbReference type="GO" id="GO:0005737">
    <property type="term" value="C:cytoplasm"/>
    <property type="evidence" value="ECO:0007669"/>
    <property type="project" value="UniProtKB-SubCell"/>
</dbReference>
<comment type="subcellular location">
    <subcellularLocation>
        <location evidence="1">Cytoplasm</location>
    </subcellularLocation>
</comment>
<evidence type="ECO:0000256" key="2">
    <source>
        <dbReference type="ARBA" id="ARBA00022490"/>
    </source>
</evidence>
<dbReference type="PROSITE" id="PS50995">
    <property type="entry name" value="HTH_MARR_2"/>
    <property type="match status" value="1"/>
</dbReference>
<dbReference type="PRINTS" id="PR00598">
    <property type="entry name" value="HTHMARR"/>
</dbReference>
<dbReference type="InterPro" id="IPR039422">
    <property type="entry name" value="MarR/SlyA-like"/>
</dbReference>
<dbReference type="PANTHER" id="PTHR33164:SF5">
    <property type="entry name" value="ORGANIC HYDROPEROXIDE RESISTANCE TRANSCRIPTIONAL REGULATOR"/>
    <property type="match status" value="1"/>
</dbReference>
<keyword evidence="2" id="KW-0963">Cytoplasm</keyword>
<dbReference type="GO" id="GO:0003677">
    <property type="term" value="F:DNA binding"/>
    <property type="evidence" value="ECO:0007669"/>
    <property type="project" value="UniProtKB-KW"/>
</dbReference>
<dbReference type="InterPro" id="IPR000835">
    <property type="entry name" value="HTH_MarR-typ"/>
</dbReference>
<dbReference type="Proteomes" id="UP000197065">
    <property type="component" value="Unassembled WGS sequence"/>
</dbReference>
<evidence type="ECO:0000313" key="8">
    <source>
        <dbReference type="Proteomes" id="UP000197065"/>
    </source>
</evidence>
<sequence length="155" mass="17108">MVTTKEIALEEMLCFSLYTAAHAMNRVYKPLLEKLGLTYPQYLVMRALWASEGQTVKALGQTLFLDSGTLTPLLKRLEAAGLVRRMRNPADERELRLELTEAGRALQDSARPVPARVAQAAGCGSTELARLTREIRDLRARLDTFADTAETAAAS</sequence>
<dbReference type="InterPro" id="IPR036388">
    <property type="entry name" value="WH-like_DNA-bd_sf"/>
</dbReference>
<evidence type="ECO:0000256" key="1">
    <source>
        <dbReference type="ARBA" id="ARBA00004496"/>
    </source>
</evidence>
<protein>
    <submittedName>
        <fullName evidence="7">Transcriptional regulator, MarR family</fullName>
    </submittedName>
</protein>
<evidence type="ECO:0000256" key="3">
    <source>
        <dbReference type="ARBA" id="ARBA00023015"/>
    </source>
</evidence>
<dbReference type="InterPro" id="IPR036390">
    <property type="entry name" value="WH_DNA-bd_sf"/>
</dbReference>
<name>A0A212RRK9_9PROT</name>
<evidence type="ECO:0000313" key="7">
    <source>
        <dbReference type="EMBL" id="SNB75204.1"/>
    </source>
</evidence>
<dbReference type="GO" id="GO:0003700">
    <property type="term" value="F:DNA-binding transcription factor activity"/>
    <property type="evidence" value="ECO:0007669"/>
    <property type="project" value="InterPro"/>
</dbReference>
<keyword evidence="4" id="KW-0238">DNA-binding</keyword>